<dbReference type="AlphaFoldDB" id="A0A0F9UD41"/>
<dbReference type="GO" id="GO:0006352">
    <property type="term" value="P:DNA-templated transcription initiation"/>
    <property type="evidence" value="ECO:0007669"/>
    <property type="project" value="InterPro"/>
</dbReference>
<gene>
    <name evidence="2" type="ORF">LCGC14_0219700</name>
</gene>
<organism evidence="2">
    <name type="scientific">marine sediment metagenome</name>
    <dbReference type="NCBI Taxonomy" id="412755"/>
    <lineage>
        <taxon>unclassified sequences</taxon>
        <taxon>metagenomes</taxon>
        <taxon>ecological metagenomes</taxon>
    </lineage>
</organism>
<evidence type="ECO:0000259" key="1">
    <source>
        <dbReference type="Pfam" id="PF04542"/>
    </source>
</evidence>
<dbReference type="GO" id="GO:0003700">
    <property type="term" value="F:DNA-binding transcription factor activity"/>
    <property type="evidence" value="ECO:0007669"/>
    <property type="project" value="InterPro"/>
</dbReference>
<dbReference type="SUPFAM" id="SSF88946">
    <property type="entry name" value="Sigma2 domain of RNA polymerase sigma factors"/>
    <property type="match status" value="1"/>
</dbReference>
<feature type="domain" description="RNA polymerase sigma-70 region 2" evidence="1">
    <location>
        <begin position="18"/>
        <end position="77"/>
    </location>
</feature>
<protein>
    <recommendedName>
        <fullName evidence="1">RNA polymerase sigma-70 region 2 domain-containing protein</fullName>
    </recommendedName>
</protein>
<evidence type="ECO:0000313" key="2">
    <source>
        <dbReference type="EMBL" id="KKN91105.1"/>
    </source>
</evidence>
<dbReference type="EMBL" id="LAZR01000105">
    <property type="protein sequence ID" value="KKN91105.1"/>
    <property type="molecule type" value="Genomic_DNA"/>
</dbReference>
<comment type="caution">
    <text evidence="2">The sequence shown here is derived from an EMBL/GenBank/DDBJ whole genome shotgun (WGS) entry which is preliminary data.</text>
</comment>
<dbReference type="InterPro" id="IPR013325">
    <property type="entry name" value="RNA_pol_sigma_r2"/>
</dbReference>
<dbReference type="InterPro" id="IPR007627">
    <property type="entry name" value="RNA_pol_sigma70_r2"/>
</dbReference>
<reference evidence="2" key="1">
    <citation type="journal article" date="2015" name="Nature">
        <title>Complex archaea that bridge the gap between prokaryotes and eukaryotes.</title>
        <authorList>
            <person name="Spang A."/>
            <person name="Saw J.H."/>
            <person name="Jorgensen S.L."/>
            <person name="Zaremba-Niedzwiedzka K."/>
            <person name="Martijn J."/>
            <person name="Lind A.E."/>
            <person name="van Eijk R."/>
            <person name="Schleper C."/>
            <person name="Guy L."/>
            <person name="Ettema T.J."/>
        </authorList>
    </citation>
    <scope>NUCLEOTIDE SEQUENCE</scope>
</reference>
<name>A0A0F9UD41_9ZZZZ</name>
<dbReference type="Pfam" id="PF04542">
    <property type="entry name" value="Sigma70_r2"/>
    <property type="match status" value="1"/>
</dbReference>
<accession>A0A0F9UD41</accession>
<sequence length="183" mass="20709">MTVSQEILDEAGPIIGRLAKSRSANGSFAYYEKTDVYQEVWCMCLEALERYDPKIGPIENYLVRHVTNRLKNLKRDRYFRPGSDIPTSGLARTRMNLVNALPLDGDIGEKGVFLCSASTNVDPAEYIMCSETLLYIRQRLPENLSEPFEELICNNKVCRTLVEEIRQKVAEILISRGDDDVGG</sequence>
<proteinExistence type="predicted"/>